<dbReference type="InterPro" id="IPR003607">
    <property type="entry name" value="HD/PDEase_dom"/>
</dbReference>
<dbReference type="InterPro" id="IPR013767">
    <property type="entry name" value="PAS_fold"/>
</dbReference>
<dbReference type="Pfam" id="PF13426">
    <property type="entry name" value="PAS_9"/>
    <property type="match status" value="1"/>
</dbReference>
<dbReference type="Proteomes" id="UP001198163">
    <property type="component" value="Unassembled WGS sequence"/>
</dbReference>
<feature type="domain" description="PAS" evidence="1">
    <location>
        <begin position="3"/>
        <end position="73"/>
    </location>
</feature>
<feature type="domain" description="PAC" evidence="2">
    <location>
        <begin position="203"/>
        <end position="257"/>
    </location>
</feature>
<dbReference type="PROSITE" id="PS50112">
    <property type="entry name" value="PAS"/>
    <property type="match status" value="2"/>
</dbReference>
<keyword evidence="5" id="KW-1185">Reference proteome</keyword>
<dbReference type="SUPFAM" id="SSF55785">
    <property type="entry name" value="PYP-like sensor domain (PAS domain)"/>
    <property type="match status" value="2"/>
</dbReference>
<dbReference type="EMBL" id="JAINWA010000001">
    <property type="protein sequence ID" value="MCD1653840.1"/>
    <property type="molecule type" value="Genomic_DNA"/>
</dbReference>
<dbReference type="InterPro" id="IPR037522">
    <property type="entry name" value="HD_GYP_dom"/>
</dbReference>
<sequence>MKSKEELREYIESAPDGVFITDSSLNYIYANSAACDIVGYNRDELLKLKIKDVLSTEDVPGHKRTLSELQVKNKSTRISHLIRKDGKKVTVDISVVNLKDGKLMAFCKDITKQEKLENEKNQYFSAFQKTSQPILITDSEGKIISVNNSFLDMYGYTRNEVIGNNPRILNPGRDVYENLGVNIFEYEMKFKDLWAAIRNPEVKTWKGEVINRRKDNSLVWISLLVNAVYDDNGTLQSIIGFPVDMTVSHELAQKNRIQLYQTIADLAELRDDDTGNHMKRVGLFAKLIARELGKNEKYCDDIEVFAPMHDIGKVGILDSILMAPRKLTPEEFHIMKSHTVLGHNIVKGKDEFEMAAAITLCHHEKFDGSGYPNGIAGKHIPLSAHITALCDVYDALRSKRPYKEPWTHEDTVKHIVGSAGTHFDPDLISVFISLKDRFQIVFQELMD</sequence>
<comment type="caution">
    <text evidence="4">The sequence shown here is derived from an EMBL/GenBank/DDBJ whole genome shotgun (WGS) entry which is preliminary data.</text>
</comment>
<dbReference type="InterPro" id="IPR001610">
    <property type="entry name" value="PAC"/>
</dbReference>
<dbReference type="InterPro" id="IPR000700">
    <property type="entry name" value="PAS-assoc_C"/>
</dbReference>
<dbReference type="SMART" id="SM00471">
    <property type="entry name" value="HDc"/>
    <property type="match status" value="1"/>
</dbReference>
<dbReference type="CDD" id="cd00077">
    <property type="entry name" value="HDc"/>
    <property type="match status" value="1"/>
</dbReference>
<dbReference type="CDD" id="cd00130">
    <property type="entry name" value="PAS"/>
    <property type="match status" value="2"/>
</dbReference>
<evidence type="ECO:0000259" key="3">
    <source>
        <dbReference type="PROSITE" id="PS51832"/>
    </source>
</evidence>
<feature type="domain" description="PAS" evidence="1">
    <location>
        <begin position="119"/>
        <end position="171"/>
    </location>
</feature>
<evidence type="ECO:0000313" key="4">
    <source>
        <dbReference type="EMBL" id="MCD1653840.1"/>
    </source>
</evidence>
<organism evidence="4 5">
    <name type="scientific">Teretinema zuelzerae</name>
    <dbReference type="NCBI Taxonomy" id="156"/>
    <lineage>
        <taxon>Bacteria</taxon>
        <taxon>Pseudomonadati</taxon>
        <taxon>Spirochaetota</taxon>
        <taxon>Spirochaetia</taxon>
        <taxon>Spirochaetales</taxon>
        <taxon>Treponemataceae</taxon>
        <taxon>Teretinema</taxon>
    </lineage>
</organism>
<dbReference type="PROSITE" id="PS51832">
    <property type="entry name" value="HD_GYP"/>
    <property type="match status" value="1"/>
</dbReference>
<accession>A0AAE3EFF9</accession>
<dbReference type="PROSITE" id="PS50113">
    <property type="entry name" value="PAC"/>
    <property type="match status" value="1"/>
</dbReference>
<dbReference type="AlphaFoldDB" id="A0AAE3EFF9"/>
<evidence type="ECO:0000259" key="2">
    <source>
        <dbReference type="PROSITE" id="PS50113"/>
    </source>
</evidence>
<gene>
    <name evidence="4" type="ORF">K7J14_03885</name>
</gene>
<dbReference type="SUPFAM" id="SSF109604">
    <property type="entry name" value="HD-domain/PDEase-like"/>
    <property type="match status" value="1"/>
</dbReference>
<dbReference type="SMART" id="SM00091">
    <property type="entry name" value="PAS"/>
    <property type="match status" value="2"/>
</dbReference>
<dbReference type="Pfam" id="PF00989">
    <property type="entry name" value="PAS"/>
    <property type="match status" value="1"/>
</dbReference>
<dbReference type="Pfam" id="PF13487">
    <property type="entry name" value="HD_5"/>
    <property type="match status" value="1"/>
</dbReference>
<dbReference type="InterPro" id="IPR000014">
    <property type="entry name" value="PAS"/>
</dbReference>
<reference evidence="4" key="1">
    <citation type="submission" date="2021-08" db="EMBL/GenBank/DDBJ databases">
        <title>Comparative analyses of Brucepasteria parasyntrophica and Teretinema zuelzerae.</title>
        <authorList>
            <person name="Song Y."/>
            <person name="Brune A."/>
        </authorList>
    </citation>
    <scope>NUCLEOTIDE SEQUENCE</scope>
    <source>
        <strain evidence="4">DSM 1903</strain>
    </source>
</reference>
<dbReference type="Gene3D" id="1.10.3210.10">
    <property type="entry name" value="Hypothetical protein af1432"/>
    <property type="match status" value="1"/>
</dbReference>
<evidence type="ECO:0000259" key="1">
    <source>
        <dbReference type="PROSITE" id="PS50112"/>
    </source>
</evidence>
<proteinExistence type="predicted"/>
<dbReference type="Gene3D" id="3.30.450.20">
    <property type="entry name" value="PAS domain"/>
    <property type="match status" value="2"/>
</dbReference>
<dbReference type="GO" id="GO:0006355">
    <property type="term" value="P:regulation of DNA-templated transcription"/>
    <property type="evidence" value="ECO:0007669"/>
    <property type="project" value="InterPro"/>
</dbReference>
<name>A0AAE3EFF9_9SPIR</name>
<dbReference type="RefSeq" id="WP_230753349.1">
    <property type="nucleotide sequence ID" value="NZ_JAINWA010000001.1"/>
</dbReference>
<dbReference type="SMART" id="SM00086">
    <property type="entry name" value="PAC"/>
    <property type="match status" value="2"/>
</dbReference>
<dbReference type="InterPro" id="IPR035965">
    <property type="entry name" value="PAS-like_dom_sf"/>
</dbReference>
<dbReference type="PANTHER" id="PTHR45228">
    <property type="entry name" value="CYCLIC DI-GMP PHOSPHODIESTERASE TM_0186-RELATED"/>
    <property type="match status" value="1"/>
</dbReference>
<evidence type="ECO:0000313" key="5">
    <source>
        <dbReference type="Proteomes" id="UP001198163"/>
    </source>
</evidence>
<dbReference type="NCBIfam" id="TIGR00229">
    <property type="entry name" value="sensory_box"/>
    <property type="match status" value="2"/>
</dbReference>
<dbReference type="InterPro" id="IPR052020">
    <property type="entry name" value="Cyclic_di-GMP/3'3'-cGAMP_PDE"/>
</dbReference>
<feature type="domain" description="HD-GYP" evidence="3">
    <location>
        <begin position="252"/>
        <end position="447"/>
    </location>
</feature>
<protein>
    <submittedName>
        <fullName evidence="4">PAS domain S-box protein</fullName>
    </submittedName>
</protein>